<dbReference type="AlphaFoldDB" id="A0AAV2DVW2"/>
<dbReference type="Proteomes" id="UP001497516">
    <property type="component" value="Chromosome 3"/>
</dbReference>
<organism evidence="2 3">
    <name type="scientific">Linum trigynum</name>
    <dbReference type="NCBI Taxonomy" id="586398"/>
    <lineage>
        <taxon>Eukaryota</taxon>
        <taxon>Viridiplantae</taxon>
        <taxon>Streptophyta</taxon>
        <taxon>Embryophyta</taxon>
        <taxon>Tracheophyta</taxon>
        <taxon>Spermatophyta</taxon>
        <taxon>Magnoliopsida</taxon>
        <taxon>eudicotyledons</taxon>
        <taxon>Gunneridae</taxon>
        <taxon>Pentapetalae</taxon>
        <taxon>rosids</taxon>
        <taxon>fabids</taxon>
        <taxon>Malpighiales</taxon>
        <taxon>Linaceae</taxon>
        <taxon>Linum</taxon>
    </lineage>
</organism>
<dbReference type="EMBL" id="OZ034816">
    <property type="protein sequence ID" value="CAL1377811.1"/>
    <property type="molecule type" value="Genomic_DNA"/>
</dbReference>
<evidence type="ECO:0000313" key="2">
    <source>
        <dbReference type="EMBL" id="CAL1377811.1"/>
    </source>
</evidence>
<protein>
    <submittedName>
        <fullName evidence="2">Uncharacterized protein</fullName>
    </submittedName>
</protein>
<evidence type="ECO:0000256" key="1">
    <source>
        <dbReference type="SAM" id="MobiDB-lite"/>
    </source>
</evidence>
<evidence type="ECO:0000313" key="3">
    <source>
        <dbReference type="Proteomes" id="UP001497516"/>
    </source>
</evidence>
<gene>
    <name evidence="2" type="ORF">LTRI10_LOCUS19434</name>
</gene>
<reference evidence="2 3" key="1">
    <citation type="submission" date="2024-04" db="EMBL/GenBank/DDBJ databases">
        <authorList>
            <person name="Fracassetti M."/>
        </authorList>
    </citation>
    <scope>NUCLEOTIDE SEQUENCE [LARGE SCALE GENOMIC DNA]</scope>
</reference>
<accession>A0AAV2DVW2</accession>
<keyword evidence="3" id="KW-1185">Reference proteome</keyword>
<sequence length="92" mass="10255">MANESGCWTEEQEGDDPQKDRKGGNYVQINEKKMDGAGLGGWRHYFLLGALFGFRWGVRSATRWRSEVASAGRQQLLSGRLGVRGGPWVVDL</sequence>
<proteinExistence type="predicted"/>
<feature type="region of interest" description="Disordered" evidence="1">
    <location>
        <begin position="1"/>
        <end position="26"/>
    </location>
</feature>
<name>A0AAV2DVW2_9ROSI</name>